<feature type="compositionally biased region" description="Low complexity" evidence="1">
    <location>
        <begin position="137"/>
        <end position="150"/>
    </location>
</feature>
<dbReference type="PANTHER" id="PTHR40623">
    <property type="entry name" value="INTEGRAL MEMBRANE PROTEIN"/>
    <property type="match status" value="1"/>
</dbReference>
<evidence type="ECO:0000256" key="2">
    <source>
        <dbReference type="SAM" id="Phobius"/>
    </source>
</evidence>
<dbReference type="PANTHER" id="PTHR40623:SF2">
    <property type="entry name" value="INTEGRAL MEMBRANE PROTEIN"/>
    <property type="match status" value="1"/>
</dbReference>
<dbReference type="AlphaFoldDB" id="A0A6A5YBB4"/>
<feature type="compositionally biased region" description="Pro residues" evidence="1">
    <location>
        <begin position="232"/>
        <end position="243"/>
    </location>
</feature>
<keyword evidence="4" id="KW-1185">Reference proteome</keyword>
<evidence type="ECO:0000313" key="4">
    <source>
        <dbReference type="Proteomes" id="UP000799776"/>
    </source>
</evidence>
<name>A0A6A5YBB4_9PEZI</name>
<feature type="region of interest" description="Disordered" evidence="1">
    <location>
        <begin position="328"/>
        <end position="377"/>
    </location>
</feature>
<feature type="compositionally biased region" description="Polar residues" evidence="1">
    <location>
        <begin position="260"/>
        <end position="277"/>
    </location>
</feature>
<dbReference type="Proteomes" id="UP000799776">
    <property type="component" value="Unassembled WGS sequence"/>
</dbReference>
<dbReference type="EMBL" id="ML978715">
    <property type="protein sequence ID" value="KAF2088786.1"/>
    <property type="molecule type" value="Genomic_DNA"/>
</dbReference>
<dbReference type="OrthoDB" id="5426165at2759"/>
<feature type="compositionally biased region" description="Basic and acidic residues" evidence="1">
    <location>
        <begin position="172"/>
        <end position="183"/>
    </location>
</feature>
<organism evidence="3 4">
    <name type="scientific">Saccharata proteae CBS 121410</name>
    <dbReference type="NCBI Taxonomy" id="1314787"/>
    <lineage>
        <taxon>Eukaryota</taxon>
        <taxon>Fungi</taxon>
        <taxon>Dikarya</taxon>
        <taxon>Ascomycota</taxon>
        <taxon>Pezizomycotina</taxon>
        <taxon>Dothideomycetes</taxon>
        <taxon>Dothideomycetes incertae sedis</taxon>
        <taxon>Botryosphaeriales</taxon>
        <taxon>Saccharataceae</taxon>
        <taxon>Saccharata</taxon>
    </lineage>
</organism>
<feature type="compositionally biased region" description="Basic and acidic residues" evidence="1">
    <location>
        <begin position="343"/>
        <end position="354"/>
    </location>
</feature>
<gene>
    <name evidence="3" type="ORF">K490DRAFT_38191</name>
</gene>
<feature type="region of interest" description="Disordered" evidence="1">
    <location>
        <begin position="202"/>
        <end position="221"/>
    </location>
</feature>
<sequence length="377" mass="41108">MGADFFNGWKLWEKMTFVLACSIVFVIFLGYCKVLYTNRKMKKLDMAGARAVQQPQMIEAAHPTHAGDDEQEVPFGIRAIQSGIEVDGIWISGNNTPAPSSPASSASSMPDRRPSAPRVVSNGDVTRLEMPPAAHGSSSRTSSRGRPVSSFDRAVSAERLSDSRASSAGKEAAARPRDPKTDLRLLQSHRLSHVAETGSLARRDKVLDRPPGRSGEWSSVALDMPRSTLAYPSPPSPELPPSPLSGYELNPFRTPPETARVTTPSRDSHPANTQKQAQPLLETYKPSRPRDFEDDVELGLQPPASASSGGRRLSQVLRKVNSGFEILRPGTFQQPSAPASADGSRDVDGGENRRFSKRLQKKRRPSTDSRRSSMDVV</sequence>
<protein>
    <submittedName>
        <fullName evidence="3">Uncharacterized protein</fullName>
    </submittedName>
</protein>
<feature type="transmembrane region" description="Helical" evidence="2">
    <location>
        <begin position="15"/>
        <end position="36"/>
    </location>
</feature>
<reference evidence="3" key="1">
    <citation type="journal article" date="2020" name="Stud. Mycol.">
        <title>101 Dothideomycetes genomes: a test case for predicting lifestyles and emergence of pathogens.</title>
        <authorList>
            <person name="Haridas S."/>
            <person name="Albert R."/>
            <person name="Binder M."/>
            <person name="Bloem J."/>
            <person name="Labutti K."/>
            <person name="Salamov A."/>
            <person name="Andreopoulos B."/>
            <person name="Baker S."/>
            <person name="Barry K."/>
            <person name="Bills G."/>
            <person name="Bluhm B."/>
            <person name="Cannon C."/>
            <person name="Castanera R."/>
            <person name="Culley D."/>
            <person name="Daum C."/>
            <person name="Ezra D."/>
            <person name="Gonzalez J."/>
            <person name="Henrissat B."/>
            <person name="Kuo A."/>
            <person name="Liang C."/>
            <person name="Lipzen A."/>
            <person name="Lutzoni F."/>
            <person name="Magnuson J."/>
            <person name="Mondo S."/>
            <person name="Nolan M."/>
            <person name="Ohm R."/>
            <person name="Pangilinan J."/>
            <person name="Park H.-J."/>
            <person name="Ramirez L."/>
            <person name="Alfaro M."/>
            <person name="Sun H."/>
            <person name="Tritt A."/>
            <person name="Yoshinaga Y."/>
            <person name="Zwiers L.-H."/>
            <person name="Turgeon B."/>
            <person name="Goodwin S."/>
            <person name="Spatafora J."/>
            <person name="Crous P."/>
            <person name="Grigoriev I."/>
        </authorList>
    </citation>
    <scope>NUCLEOTIDE SEQUENCE</scope>
    <source>
        <strain evidence="3">CBS 121410</strain>
    </source>
</reference>
<proteinExistence type="predicted"/>
<feature type="compositionally biased region" description="Basic and acidic residues" evidence="1">
    <location>
        <begin position="202"/>
        <end position="211"/>
    </location>
</feature>
<keyword evidence="2" id="KW-0812">Transmembrane</keyword>
<feature type="region of interest" description="Disordered" evidence="1">
    <location>
        <begin position="228"/>
        <end position="313"/>
    </location>
</feature>
<feature type="compositionally biased region" description="Low complexity" evidence="1">
    <location>
        <begin position="97"/>
        <end position="109"/>
    </location>
</feature>
<evidence type="ECO:0000313" key="3">
    <source>
        <dbReference type="EMBL" id="KAF2088786.1"/>
    </source>
</evidence>
<feature type="compositionally biased region" description="Basic and acidic residues" evidence="1">
    <location>
        <begin position="365"/>
        <end position="377"/>
    </location>
</feature>
<feature type="region of interest" description="Disordered" evidence="1">
    <location>
        <begin position="91"/>
        <end position="197"/>
    </location>
</feature>
<accession>A0A6A5YBB4</accession>
<keyword evidence="2" id="KW-0472">Membrane</keyword>
<evidence type="ECO:0000256" key="1">
    <source>
        <dbReference type="SAM" id="MobiDB-lite"/>
    </source>
</evidence>
<keyword evidence="2" id="KW-1133">Transmembrane helix</keyword>
<feature type="compositionally biased region" description="Basic residues" evidence="1">
    <location>
        <begin position="355"/>
        <end position="364"/>
    </location>
</feature>